<dbReference type="SUPFAM" id="SSF53474">
    <property type="entry name" value="alpha/beta-Hydrolases"/>
    <property type="match status" value="1"/>
</dbReference>
<dbReference type="PATRIC" id="fig|1367847.3.peg.2113"/>
<dbReference type="eggNOG" id="COG1073">
    <property type="taxonomic scope" value="Bacteria"/>
</dbReference>
<dbReference type="EMBL" id="CP006650">
    <property type="protein sequence ID" value="AGT09199.1"/>
    <property type="molecule type" value="Genomic_DNA"/>
</dbReference>
<dbReference type="KEGG" id="pami:JCM7686_2118"/>
<dbReference type="RefSeq" id="WP_020950837.1">
    <property type="nucleotide sequence ID" value="NC_022041.1"/>
</dbReference>
<sequence length="375" mass="41343">MRHDLPHMDQALQEARGFVTLHARHMGFDDRRIARLFERITTLSGEGASSWVSVFTGEALAADAAKKPVEAANLFNLARFPVADTPAKIYAQQAAAQVFGEHVERLDRGERIQVELDGKSLSVLFREPRNRRAGLLILMGGIVSLKEQWGAFLNLGRKLGCAVAIADFAGVGCNEVPYDRAAAGIYGAIMDAVAERCDVRRTLIVAPSFGGHLAMLQAIRDPRIRQIVTVGAPIRACFQEAARGDATDIPLITRLALAHAMRIPVETLPDRLPDLAIQPDEMRRLKTPVLYLAAERDEIIPVSEWAEVARDAPNLRVHGFDDVHGAPNSLPALRLIILTMVLRHCGRSVASRLVQSFLRLRFDVQPSLFHGLDRV</sequence>
<proteinExistence type="predicted"/>
<dbReference type="STRING" id="1367847.JCM7686_2118"/>
<accession>S5XPE1</accession>
<gene>
    <name evidence="1" type="ORF">JCM7686_2118</name>
</gene>
<reference evidence="1 2" key="1">
    <citation type="journal article" date="2014" name="BMC Genomics">
        <title>Architecture and functions of a multipartite genome of the methylotrophic bacterium Paracoccus aminophilus JCM 7686, containing primary and secondary chromids.</title>
        <authorList>
            <person name="Dziewit L."/>
            <person name="Czarnecki J."/>
            <person name="Wibberg D."/>
            <person name="Radlinska M."/>
            <person name="Mrozek P."/>
            <person name="Szymczak M."/>
            <person name="Schluter A."/>
            <person name="Puhler A."/>
            <person name="Bartosik D."/>
        </authorList>
    </citation>
    <scope>NUCLEOTIDE SEQUENCE [LARGE SCALE GENOMIC DNA]</scope>
    <source>
        <strain evidence="1">JCM 7686</strain>
    </source>
</reference>
<dbReference type="Gene3D" id="3.40.50.1820">
    <property type="entry name" value="alpha/beta hydrolase"/>
    <property type="match status" value="1"/>
</dbReference>
<dbReference type="HOGENOM" id="CLU_771068_0_0_5"/>
<protein>
    <recommendedName>
        <fullName evidence="3">Serine aminopeptidase S33 domain-containing protein</fullName>
    </recommendedName>
</protein>
<dbReference type="InterPro" id="IPR029058">
    <property type="entry name" value="AB_hydrolase_fold"/>
</dbReference>
<organism evidence="1 2">
    <name type="scientific">Paracoccus aminophilus JCM 7686</name>
    <dbReference type="NCBI Taxonomy" id="1367847"/>
    <lineage>
        <taxon>Bacteria</taxon>
        <taxon>Pseudomonadati</taxon>
        <taxon>Pseudomonadota</taxon>
        <taxon>Alphaproteobacteria</taxon>
        <taxon>Rhodobacterales</taxon>
        <taxon>Paracoccaceae</taxon>
        <taxon>Paracoccus</taxon>
    </lineage>
</organism>
<dbReference type="Proteomes" id="UP000015480">
    <property type="component" value="Chromosome"/>
</dbReference>
<dbReference type="AlphaFoldDB" id="S5XPE1"/>
<evidence type="ECO:0000313" key="2">
    <source>
        <dbReference type="Proteomes" id="UP000015480"/>
    </source>
</evidence>
<keyword evidence="2" id="KW-1185">Reference proteome</keyword>
<name>S5XPE1_PARAH</name>
<evidence type="ECO:0008006" key="3">
    <source>
        <dbReference type="Google" id="ProtNLM"/>
    </source>
</evidence>
<evidence type="ECO:0000313" key="1">
    <source>
        <dbReference type="EMBL" id="AGT09199.1"/>
    </source>
</evidence>